<dbReference type="InterPro" id="IPR012334">
    <property type="entry name" value="Pectin_lyas_fold"/>
</dbReference>
<dbReference type="SUPFAM" id="SSF51126">
    <property type="entry name" value="Pectin lyase-like"/>
    <property type="match status" value="1"/>
</dbReference>
<evidence type="ECO:0000256" key="2">
    <source>
        <dbReference type="ARBA" id="ARBA00022801"/>
    </source>
</evidence>
<dbReference type="EMBL" id="AGXS01000026">
    <property type="protein sequence ID" value="EIY44668.1"/>
    <property type="molecule type" value="Genomic_DNA"/>
</dbReference>
<comment type="similarity">
    <text evidence="1 4">Belongs to the glycosyl hydrolase 28 family.</text>
</comment>
<evidence type="ECO:0000313" key="6">
    <source>
        <dbReference type="EMBL" id="EIY44668.1"/>
    </source>
</evidence>
<keyword evidence="5" id="KW-0732">Signal</keyword>
<name>I9RQ11_9BACE</name>
<evidence type="ECO:0000256" key="1">
    <source>
        <dbReference type="ARBA" id="ARBA00008834"/>
    </source>
</evidence>
<dbReference type="PANTHER" id="PTHR31339:SF9">
    <property type="entry name" value="PLASMIN AND FIBRONECTIN-BINDING PROTEIN A"/>
    <property type="match status" value="1"/>
</dbReference>
<dbReference type="GO" id="GO:0004650">
    <property type="term" value="F:polygalacturonase activity"/>
    <property type="evidence" value="ECO:0007669"/>
    <property type="project" value="InterPro"/>
</dbReference>
<keyword evidence="2 4" id="KW-0378">Hydrolase</keyword>
<dbReference type="PATRIC" id="fig|997884.3.peg.4059"/>
<gene>
    <name evidence="6" type="ORF">HMPREF1068_03955</name>
</gene>
<sequence length="901" mass="96849">MKTIEKKGLLRYWSLVFILCTSLSLHASNSSFTSGAGTAEDPFIINTAEELNQMRDHLNAYYKLGADIDLAAWIANNSPEIGWQPIGTLAAPFTGNIDGNGHVIENLWISMNAENVGFFGVIGGDVTIKRLGIVVADGKRITGNSNVGILAGLSTNVGGIKQTFIKEVYVAGNVESKGTLVGGIIGRNNNQNIIITNCYAKGNVFATADGVGGIMGSTYGGCTTLIDKCYALNNIQVDGGGSTGGIMGTASVSDAAIGQMNATISNCVAINKSITVRDATPSRIFAWAKQDKITLMANLAFSGCTINGAPFSSTDINGRNGQDKDADELAMQNTYNGWDFESVWTMGNGAYQLPVLKLISLTLQPVDEYNLGIESDNPFVDLVPKGGELNVVESCGISNNGREDVTDLLQQAIDACSIKKATVVVPKGRYLIRPIFLRSNMRLHLEEGAQLLGSRTIQDYRNAFPEAGAIETSALVFGKNIENVKVTGTGIIDGRGNAPDFQFGNGKGDRPKVLHLVNCRDVVVENVTLQNSAFWTAHFLLCDGVKIKGVKVYSHSNWNNDGLDIDSRNVEIEDCYIDCDDDGICMKSDRGIPVENVIVKNCTIRTNCNAIKLGTAGKAGFKNVSYTDCVIEKASEDNFRKHYEKLTWCGITLQGPSTISGIALESVNGGVLDDVRISNIRMKDVHTAIFLRLGKRDGSPRMSELKNVVISDIKATCVSKVASSIVGVPGGIIDNVFIKNVEITLPGGGTINDANANVPEMINGYPESNMFSTPLPAYGFYVRHANNVKFENVSFKLNGTDARPDYIFDDVTGEEITGLSPVVDGKDFRITLEEGSLKIQPKAGSFINIDVIDISGKTVCSAIDGKNAINGIITISLPERGIFLVSIRTDKGRFVRKVINL</sequence>
<dbReference type="Gene3D" id="2.160.20.10">
    <property type="entry name" value="Single-stranded right-handed beta-helix, Pectin lyase-like"/>
    <property type="match status" value="1"/>
</dbReference>
<protein>
    <recommendedName>
        <fullName evidence="8">Pectate lyase superfamily protein domain-containing protein</fullName>
    </recommendedName>
</protein>
<keyword evidence="3 4" id="KW-0326">Glycosidase</keyword>
<dbReference type="AlphaFoldDB" id="I9RQ11"/>
<dbReference type="SMART" id="SM00710">
    <property type="entry name" value="PbH1"/>
    <property type="match status" value="7"/>
</dbReference>
<keyword evidence="7" id="KW-1185">Reference proteome</keyword>
<dbReference type="Pfam" id="PF00295">
    <property type="entry name" value="Glyco_hydro_28"/>
    <property type="match status" value="1"/>
</dbReference>
<dbReference type="InterPro" id="IPR011050">
    <property type="entry name" value="Pectin_lyase_fold/virulence"/>
</dbReference>
<dbReference type="RefSeq" id="WP_007487272.1">
    <property type="nucleotide sequence ID" value="NZ_JH724316.1"/>
</dbReference>
<feature type="chain" id="PRO_5003725571" description="Pectate lyase superfamily protein domain-containing protein" evidence="5">
    <location>
        <begin position="28"/>
        <end position="901"/>
    </location>
</feature>
<dbReference type="InterPro" id="IPR006626">
    <property type="entry name" value="PbH1"/>
</dbReference>
<dbReference type="InterPro" id="IPR051801">
    <property type="entry name" value="GH28_Enzymes"/>
</dbReference>
<proteinExistence type="inferred from homology"/>
<accession>I9RQ11</accession>
<dbReference type="NCBIfam" id="TIGR04183">
    <property type="entry name" value="Por_Secre_tail"/>
    <property type="match status" value="1"/>
</dbReference>
<dbReference type="PANTHER" id="PTHR31339">
    <property type="entry name" value="PECTIN LYASE-RELATED"/>
    <property type="match status" value="1"/>
</dbReference>
<dbReference type="eggNOG" id="COG4733">
    <property type="taxonomic scope" value="Bacteria"/>
</dbReference>
<evidence type="ECO:0000256" key="3">
    <source>
        <dbReference type="ARBA" id="ARBA00023295"/>
    </source>
</evidence>
<dbReference type="HOGENOM" id="CLU_322310_0_0_10"/>
<dbReference type="Gene3D" id="2.160.20.110">
    <property type="match status" value="1"/>
</dbReference>
<dbReference type="InterPro" id="IPR026444">
    <property type="entry name" value="Secre_tail"/>
</dbReference>
<evidence type="ECO:0000256" key="4">
    <source>
        <dbReference type="RuleBase" id="RU361169"/>
    </source>
</evidence>
<evidence type="ECO:0000256" key="5">
    <source>
        <dbReference type="SAM" id="SignalP"/>
    </source>
</evidence>
<evidence type="ECO:0000313" key="7">
    <source>
        <dbReference type="Proteomes" id="UP000003089"/>
    </source>
</evidence>
<organism evidence="6 7">
    <name type="scientific">Bacteroides nordii CL02T12C05</name>
    <dbReference type="NCBI Taxonomy" id="997884"/>
    <lineage>
        <taxon>Bacteria</taxon>
        <taxon>Pseudomonadati</taxon>
        <taxon>Bacteroidota</taxon>
        <taxon>Bacteroidia</taxon>
        <taxon>Bacteroidales</taxon>
        <taxon>Bacteroidaceae</taxon>
        <taxon>Bacteroides</taxon>
    </lineage>
</organism>
<evidence type="ECO:0008006" key="8">
    <source>
        <dbReference type="Google" id="ProtNLM"/>
    </source>
</evidence>
<comment type="caution">
    <text evidence="6">The sequence shown here is derived from an EMBL/GenBank/DDBJ whole genome shotgun (WGS) entry which is preliminary data.</text>
</comment>
<feature type="signal peptide" evidence="5">
    <location>
        <begin position="1"/>
        <end position="27"/>
    </location>
</feature>
<dbReference type="STRING" id="997884.HMPREF1068_03955"/>
<dbReference type="eggNOG" id="COG5434">
    <property type="taxonomic scope" value="Bacteria"/>
</dbReference>
<dbReference type="InterPro" id="IPR000743">
    <property type="entry name" value="Glyco_hydro_28"/>
</dbReference>
<dbReference type="Proteomes" id="UP000003089">
    <property type="component" value="Unassembled WGS sequence"/>
</dbReference>
<reference evidence="6 7" key="1">
    <citation type="submission" date="2012-02" db="EMBL/GenBank/DDBJ databases">
        <title>The Genome Sequence of Bacteroides nordii CL02T12C05.</title>
        <authorList>
            <consortium name="The Broad Institute Genome Sequencing Platform"/>
            <person name="Earl A."/>
            <person name="Ward D."/>
            <person name="Feldgarden M."/>
            <person name="Gevers D."/>
            <person name="Zitomersky N.L."/>
            <person name="Coyne M.J."/>
            <person name="Comstock L.E."/>
            <person name="Young S.K."/>
            <person name="Zeng Q."/>
            <person name="Gargeya S."/>
            <person name="Fitzgerald M."/>
            <person name="Haas B."/>
            <person name="Abouelleil A."/>
            <person name="Alvarado L."/>
            <person name="Arachchi H.M."/>
            <person name="Berlin A."/>
            <person name="Chapman S.B."/>
            <person name="Gearin G."/>
            <person name="Goldberg J."/>
            <person name="Griggs A."/>
            <person name="Gujja S."/>
            <person name="Hansen M."/>
            <person name="Heiman D."/>
            <person name="Howarth C."/>
            <person name="Larimer J."/>
            <person name="Lui A."/>
            <person name="MacDonald P.J.P."/>
            <person name="McCowen C."/>
            <person name="Montmayeur A."/>
            <person name="Murphy C."/>
            <person name="Neiman D."/>
            <person name="Pearson M."/>
            <person name="Priest M."/>
            <person name="Roberts A."/>
            <person name="Saif S."/>
            <person name="Shea T."/>
            <person name="Sisk P."/>
            <person name="Stolte C."/>
            <person name="Sykes S."/>
            <person name="Wortman J."/>
            <person name="Nusbaum C."/>
            <person name="Birren B."/>
        </authorList>
    </citation>
    <scope>NUCLEOTIDE SEQUENCE [LARGE SCALE GENOMIC DNA]</scope>
    <source>
        <strain evidence="6 7">CL02T12C05</strain>
    </source>
</reference>
<dbReference type="GO" id="GO:0005975">
    <property type="term" value="P:carbohydrate metabolic process"/>
    <property type="evidence" value="ECO:0007669"/>
    <property type="project" value="InterPro"/>
</dbReference>